<reference evidence="1" key="1">
    <citation type="submission" date="2020-10" db="EMBL/GenBank/DDBJ databases">
        <authorList>
            <person name="Gilroy R."/>
        </authorList>
    </citation>
    <scope>NUCLEOTIDE SEQUENCE</scope>
    <source>
        <strain evidence="1">10532</strain>
    </source>
</reference>
<protein>
    <submittedName>
        <fullName evidence="1">Uncharacterized protein</fullName>
    </submittedName>
</protein>
<name>A0A9D9HN52_9SPIR</name>
<evidence type="ECO:0000313" key="1">
    <source>
        <dbReference type="EMBL" id="MBO8457034.1"/>
    </source>
</evidence>
<dbReference type="Proteomes" id="UP000823638">
    <property type="component" value="Unassembled WGS sequence"/>
</dbReference>
<gene>
    <name evidence="1" type="ORF">IAA81_02260</name>
</gene>
<evidence type="ECO:0000313" key="2">
    <source>
        <dbReference type="Proteomes" id="UP000823638"/>
    </source>
</evidence>
<accession>A0A9D9HN52</accession>
<sequence>MTKDIYIKNQLKEMLVNFLTKKTGLEWYMFRRPSEITNAIKPYLMERVNSFSEARINFTRSEYEETIDCIQQFNRNYRITFNFTKEEYTKIKDKAIENGISNLVNFINTILYSLCLSNKNGVLLKDFVNFFFSKETAIHLVIPFEINEKLKRTSYCENRQAFFRKALFWQIYFSQPQTLETPDDDFYRVTPEKTGWTATNIIGCSGIKKYIKNRKLGSTNNIVLLKILNNYLAGMDGMEISEFKGAVNE</sequence>
<reference evidence="1" key="2">
    <citation type="journal article" date="2021" name="PeerJ">
        <title>Extensive microbial diversity within the chicken gut microbiome revealed by metagenomics and culture.</title>
        <authorList>
            <person name="Gilroy R."/>
            <person name="Ravi A."/>
            <person name="Getino M."/>
            <person name="Pursley I."/>
            <person name="Horton D.L."/>
            <person name="Alikhan N.F."/>
            <person name="Baker D."/>
            <person name="Gharbi K."/>
            <person name="Hall N."/>
            <person name="Watson M."/>
            <person name="Adriaenssens E.M."/>
            <person name="Foster-Nyarko E."/>
            <person name="Jarju S."/>
            <person name="Secka A."/>
            <person name="Antonio M."/>
            <person name="Oren A."/>
            <person name="Chaudhuri R.R."/>
            <person name="La Ragione R."/>
            <person name="Hildebrand F."/>
            <person name="Pallen M.J."/>
        </authorList>
    </citation>
    <scope>NUCLEOTIDE SEQUENCE</scope>
    <source>
        <strain evidence="1">10532</strain>
    </source>
</reference>
<organism evidence="1 2">
    <name type="scientific">Candidatus Gallitreponema excrementavium</name>
    <dbReference type="NCBI Taxonomy" id="2840840"/>
    <lineage>
        <taxon>Bacteria</taxon>
        <taxon>Pseudomonadati</taxon>
        <taxon>Spirochaetota</taxon>
        <taxon>Spirochaetia</taxon>
        <taxon>Spirochaetales</taxon>
        <taxon>Candidatus Gallitreponema</taxon>
    </lineage>
</organism>
<dbReference type="AlphaFoldDB" id="A0A9D9HN52"/>
<dbReference type="EMBL" id="JADIMM010000025">
    <property type="protein sequence ID" value="MBO8457034.1"/>
    <property type="molecule type" value="Genomic_DNA"/>
</dbReference>
<proteinExistence type="predicted"/>
<comment type="caution">
    <text evidence="1">The sequence shown here is derived from an EMBL/GenBank/DDBJ whole genome shotgun (WGS) entry which is preliminary data.</text>
</comment>